<keyword evidence="2 3" id="KW-0002">3D-structure</keyword>
<name>A0ACD6BAM9_9CAUD</name>
<evidence type="ECO:0007829" key="3">
    <source>
        <dbReference type="PDB" id="8HDW"/>
    </source>
</evidence>
<dbReference type="PDB" id="8HDR">
    <property type="method" value="EM"/>
    <property type="resolution" value="3.66 A"/>
    <property type="chains" value="1/2/Y/Z/m/n/o/p/q/r/s/t/u/v/w/x/y/z=1-142"/>
</dbReference>
<reference evidence="1" key="2">
    <citation type="submission" date="2022-03" db="EMBL/GenBank/DDBJ databases">
        <authorList>
            <person name="Du K."/>
            <person name="Yang F."/>
            <person name="Zhang J.T."/>
            <person name="Yu R.C."/>
            <person name="Deng Z."/>
            <person name="Li W.F."/>
            <person name="Chen Y."/>
            <person name="Li Q."/>
            <person name="Zhou C.Z."/>
        </authorList>
    </citation>
    <scope>NUCLEOTIDE SEQUENCE</scope>
</reference>
<proteinExistence type="evidence at protein level"/>
<reference evidence="2 3" key="3">
    <citation type="journal article" date="2023" name="Proc. Natl. Acad. Sci. U.S.A.">
        <title>Fine structure and assembly pattern of a minimal myophage Pam3.</title>
        <authorList>
            <person name="Yang F."/>
            <person name="Jiang Y.L."/>
            <person name="Zhang J.T."/>
            <person name="Zhu J."/>
            <person name="Du K."/>
            <person name="Yu R.C."/>
            <person name="Wei Z.L."/>
            <person name="Kong W.W."/>
            <person name="Cui N."/>
            <person name="Li W.F."/>
            <person name="Chen Y."/>
            <person name="Li Q."/>
            <person name="Zhou C.Z."/>
        </authorList>
    </citation>
    <scope>STRUCTURE BY ELECTRON MICROSCOPY (3.00 ANGSTROMS) OF 1-142</scope>
</reference>
<organism evidence="1">
    <name type="scientific">Pseudanabaena phage Pam3</name>
    <dbReference type="NCBI Taxonomy" id="2936519"/>
    <lineage>
        <taxon>Viruses</taxon>
        <taxon>Duplodnaviria</taxon>
        <taxon>Heunggongvirae</taxon>
        <taxon>Uroviricota</taxon>
        <taxon>Caudoviricetes</taxon>
    </lineage>
</organism>
<accession>A0A9E7J1W3</accession>
<gene>
    <name evidence="1" type="ORF">Pam3_14</name>
</gene>
<sequence length="142" mass="15279">MAMKAYSMLNVTATLDGRRVIGLMDGDDAITTSPGVDVGTMLVGADGSWLFSQTADKSATVVIKLKPNSPTHRQLTEKWMAQRAGRLVGFPFDFIDSASNEGGTGAEFFIQKAPDDSKGNNAVVREWTIVTGEWTPTIPTLL</sequence>
<accession>A0ACD6BAM9</accession>
<evidence type="ECO:0000313" key="1">
    <source>
        <dbReference type="EMBL" id="UQS95085.1"/>
    </source>
</evidence>
<dbReference type="PDB" id="8HDW">
    <property type="method" value="EM"/>
    <property type="resolution" value="3.00 A"/>
    <property type="chains" value="1/2/Y/Z/m/n/o/p/q/r/s/t/u/v/w/x/y/z=1-142"/>
</dbReference>
<evidence type="ECO:0007829" key="2">
    <source>
        <dbReference type="PDB" id="8HDR"/>
    </source>
</evidence>
<dbReference type="EMBL" id="ON014755">
    <property type="protein sequence ID" value="UQS95085.1"/>
    <property type="molecule type" value="Genomic_DNA"/>
</dbReference>
<protein>
    <submittedName>
        <fullName evidence="1">Tube protein</fullName>
    </submittedName>
</protein>
<reference evidence="1" key="1">
    <citation type="journal article" date="2022" name="Microbiome">
        <title>Comparative genomic analysis of five freshwater cyanophages and reference-guided metagenomic data mining.</title>
        <authorList>
            <person name="Du K."/>
            <person name="Yang F."/>
            <person name="Zhang J.T."/>
            <person name="Yu R.C."/>
            <person name="Deng Z."/>
            <person name="Li W.F."/>
            <person name="Chen Y."/>
            <person name="Li Q."/>
            <person name="Zhou C.Z."/>
        </authorList>
    </citation>
    <scope>NUCLEOTIDE SEQUENCE</scope>
</reference>